<keyword evidence="2" id="KW-1185">Reference proteome</keyword>
<protein>
    <submittedName>
        <fullName evidence="1">Uncharacterized protein</fullName>
    </submittedName>
</protein>
<evidence type="ECO:0000313" key="2">
    <source>
        <dbReference type="Proteomes" id="UP000824120"/>
    </source>
</evidence>
<reference evidence="1 2" key="1">
    <citation type="submission" date="2020-09" db="EMBL/GenBank/DDBJ databases">
        <title>De no assembly of potato wild relative species, Solanum commersonii.</title>
        <authorList>
            <person name="Cho K."/>
        </authorList>
    </citation>
    <scope>NUCLEOTIDE SEQUENCE [LARGE SCALE GENOMIC DNA]</scope>
    <source>
        <strain evidence="1">LZ3.2</strain>
        <tissue evidence="1">Leaf</tissue>
    </source>
</reference>
<dbReference type="Proteomes" id="UP000824120">
    <property type="component" value="Chromosome 12"/>
</dbReference>
<dbReference type="AlphaFoldDB" id="A0A9J5W6Y5"/>
<proteinExistence type="predicted"/>
<gene>
    <name evidence="1" type="ORF">H5410_061064</name>
</gene>
<organism evidence="1 2">
    <name type="scientific">Solanum commersonii</name>
    <name type="common">Commerson's wild potato</name>
    <name type="synonym">Commerson's nightshade</name>
    <dbReference type="NCBI Taxonomy" id="4109"/>
    <lineage>
        <taxon>Eukaryota</taxon>
        <taxon>Viridiplantae</taxon>
        <taxon>Streptophyta</taxon>
        <taxon>Embryophyta</taxon>
        <taxon>Tracheophyta</taxon>
        <taxon>Spermatophyta</taxon>
        <taxon>Magnoliopsida</taxon>
        <taxon>eudicotyledons</taxon>
        <taxon>Gunneridae</taxon>
        <taxon>Pentapetalae</taxon>
        <taxon>asterids</taxon>
        <taxon>lamiids</taxon>
        <taxon>Solanales</taxon>
        <taxon>Solanaceae</taxon>
        <taxon>Solanoideae</taxon>
        <taxon>Solaneae</taxon>
        <taxon>Solanum</taxon>
    </lineage>
</organism>
<name>A0A9J5W6Y5_SOLCO</name>
<sequence>MCGHNMRHFFQSCKEAGLELKPHLTQLNNTNYKGVTEKIHHLKNTLQFTQLKISSQYTDAIALEEKDLLIQLEKWSNIEQSIKQKKSRAMWIKLGDSKTKYFTAMKKEDTRNRLSGLLQQMEKKMWIRMQFKMRL</sequence>
<evidence type="ECO:0000313" key="1">
    <source>
        <dbReference type="EMBL" id="KAG5571298.1"/>
    </source>
</evidence>
<comment type="caution">
    <text evidence="1">The sequence shown here is derived from an EMBL/GenBank/DDBJ whole genome shotgun (WGS) entry which is preliminary data.</text>
</comment>
<accession>A0A9J5W6Y5</accession>
<dbReference type="EMBL" id="JACXVP010000012">
    <property type="protein sequence ID" value="KAG5571298.1"/>
    <property type="molecule type" value="Genomic_DNA"/>
</dbReference>